<dbReference type="GO" id="GO:0103118">
    <property type="term" value="F:UDP-3-O-[(3R)-3-hydroxyacyl]-glucosamine N-acyltransferase activity"/>
    <property type="evidence" value="ECO:0007669"/>
    <property type="project" value="UniProtKB-EC"/>
</dbReference>
<keyword evidence="5 7" id="KW-0443">Lipid metabolism</keyword>
<comment type="caution">
    <text evidence="10">The sequence shown here is derived from an EMBL/GenBank/DDBJ whole genome shotgun (WGS) entry which is preliminary data.</text>
</comment>
<feature type="compositionally biased region" description="Basic and acidic residues" evidence="8">
    <location>
        <begin position="116"/>
        <end position="125"/>
    </location>
</feature>
<dbReference type="GO" id="GO:0016410">
    <property type="term" value="F:N-acyltransferase activity"/>
    <property type="evidence" value="ECO:0007669"/>
    <property type="project" value="InterPro"/>
</dbReference>
<dbReference type="SUPFAM" id="SSF51161">
    <property type="entry name" value="Trimeric LpxA-like enzymes"/>
    <property type="match status" value="1"/>
</dbReference>
<comment type="subunit">
    <text evidence="7">Homotrimer.</text>
</comment>
<keyword evidence="6 7" id="KW-0012">Acyltransferase</keyword>
<evidence type="ECO:0000256" key="1">
    <source>
        <dbReference type="ARBA" id="ARBA00022516"/>
    </source>
</evidence>
<dbReference type="UniPathway" id="UPA00973"/>
<feature type="region of interest" description="Disordered" evidence="8">
    <location>
        <begin position="1"/>
        <end position="198"/>
    </location>
</feature>
<comment type="pathway">
    <text evidence="7">Bacterial outer membrane biogenesis; LPS lipid A biosynthesis.</text>
</comment>
<dbReference type="NCBIfam" id="NF002060">
    <property type="entry name" value="PRK00892.1"/>
    <property type="match status" value="1"/>
</dbReference>
<dbReference type="PANTHER" id="PTHR43378:SF2">
    <property type="entry name" value="UDP-3-O-ACYLGLUCOSAMINE N-ACYLTRANSFERASE 1, MITOCHONDRIAL-RELATED"/>
    <property type="match status" value="1"/>
</dbReference>
<evidence type="ECO:0000313" key="10">
    <source>
        <dbReference type="EMBL" id="RUL89190.1"/>
    </source>
</evidence>
<dbReference type="GO" id="GO:0016020">
    <property type="term" value="C:membrane"/>
    <property type="evidence" value="ECO:0007669"/>
    <property type="project" value="GOC"/>
</dbReference>
<dbReference type="CDD" id="cd03352">
    <property type="entry name" value="LbH_LpxD"/>
    <property type="match status" value="1"/>
</dbReference>
<proteinExistence type="inferred from homology"/>
<feature type="domain" description="UDP-3-O-[3-hydroxymyristoyl] glucosamine N-acyltransferase non-repeat region" evidence="9">
    <location>
        <begin position="224"/>
        <end position="292"/>
    </location>
</feature>
<feature type="active site" description="Proton acceptor" evidence="7">
    <location>
        <position position="446"/>
    </location>
</feature>
<feature type="compositionally biased region" description="Basic and acidic residues" evidence="8">
    <location>
        <begin position="559"/>
        <end position="570"/>
    </location>
</feature>
<dbReference type="InterPro" id="IPR020573">
    <property type="entry name" value="UDP_GlcNAc_AcTrfase_non-rep"/>
</dbReference>
<dbReference type="AlphaFoldDB" id="A0A432MPD6"/>
<dbReference type="NCBIfam" id="TIGR01853">
    <property type="entry name" value="lipid_A_lpxD"/>
    <property type="match status" value="1"/>
</dbReference>
<gene>
    <name evidence="7 10" type="primary">lpxD</name>
    <name evidence="10" type="ORF">TsocGM_03480</name>
</gene>
<sequence length="570" mass="59950">MARPVLGRGALPADSPRGLRARLLLGRRRPPAPPSRRRRPGRGSAGRLPRLPRAAGDPRPLRPRLHRRPAGPAPGGAGRRRRAPDRPARRPPPRAPLPRLHRPRRHRRTPRPPDGPARRRGELTAREPIGAGLAGGRLALPVPGPWGTIRRDPPPEAEPGPRAGDRSLGGAVGDGPARSEWAGSPRTGRPGPTREERGRTAVAATIRELADLVQGRVVGDDSTPIVAAKPVTEAGPGDLTFLADDRYLKALAASPASAVLIGSGFAIPEPADRSPTMTFIVVDDPRAAFMLLHARLRGAAAERWVGIHPTAVVSPKARLGERVAIHAFAVVADDAELGDGCTVGPHCTIGPRSRLGRDVTLHTNVSIYEDVTIGDRCVLHAGAVIGADGFGYRFEGGRHVKVPQSGGVIIEEDVEIGANSCIDRGTFGPTRIGAGTKIDNLVQVGHNVRIGKHNILCAGVGIGGSAVSGDYVIMGGQVGVADHRTIGDGARLSAQSGINRDVEAGSTVFGTPAVPLRQQMQMHSLTMKLPEMRRELKRLAAEVDRLAASSAKASGSAEEDGRDRVGSSAA</sequence>
<keyword evidence="11" id="KW-1185">Reference proteome</keyword>
<organism evidence="10 11">
    <name type="scientific">Tautonia sociabilis</name>
    <dbReference type="NCBI Taxonomy" id="2080755"/>
    <lineage>
        <taxon>Bacteria</taxon>
        <taxon>Pseudomonadati</taxon>
        <taxon>Planctomycetota</taxon>
        <taxon>Planctomycetia</taxon>
        <taxon>Isosphaerales</taxon>
        <taxon>Isosphaeraceae</taxon>
        <taxon>Tautonia</taxon>
    </lineage>
</organism>
<reference evidence="10 11" key="2">
    <citation type="submission" date="2019-01" db="EMBL/GenBank/DDBJ databases">
        <title>Tautonia sociabilis, a novel thermotolerant planctomycete of Isosphaeraceae family, isolated from a 4000 m deep subterranean habitat.</title>
        <authorList>
            <person name="Kovaleva O.L."/>
            <person name="Elcheninov A.G."/>
            <person name="Van Heerden E."/>
            <person name="Toshchakov S.V."/>
            <person name="Novikov A."/>
            <person name="Bonch-Osmolovskaya E.A."/>
            <person name="Kublanov I.V."/>
        </authorList>
    </citation>
    <scope>NUCLEOTIDE SEQUENCE [LARGE SCALE GENOMIC DNA]</scope>
    <source>
        <strain evidence="10 11">GM2012</strain>
    </source>
</reference>
<dbReference type="Pfam" id="PF04613">
    <property type="entry name" value="LpxD"/>
    <property type="match status" value="1"/>
</dbReference>
<evidence type="ECO:0000313" key="11">
    <source>
        <dbReference type="Proteomes" id="UP000280296"/>
    </source>
</evidence>
<keyword evidence="1 7" id="KW-0444">Lipid biosynthesis</keyword>
<evidence type="ECO:0000256" key="8">
    <source>
        <dbReference type="SAM" id="MobiDB-lite"/>
    </source>
</evidence>
<feature type="region of interest" description="Disordered" evidence="8">
    <location>
        <begin position="548"/>
        <end position="570"/>
    </location>
</feature>
<dbReference type="Pfam" id="PF00132">
    <property type="entry name" value="Hexapep"/>
    <property type="match status" value="3"/>
</dbReference>
<keyword evidence="4 7" id="KW-0677">Repeat</keyword>
<keyword evidence="3 7" id="KW-0808">Transferase</keyword>
<reference evidence="10 11" key="1">
    <citation type="submission" date="2018-12" db="EMBL/GenBank/DDBJ databases">
        <authorList>
            <person name="Toschakov S.V."/>
        </authorList>
    </citation>
    <scope>NUCLEOTIDE SEQUENCE [LARGE SCALE GENOMIC DNA]</scope>
    <source>
        <strain evidence="10 11">GM2012</strain>
    </source>
</reference>
<comment type="similarity">
    <text evidence="7">Belongs to the transferase hexapeptide repeat family. LpxD subfamily.</text>
</comment>
<protein>
    <recommendedName>
        <fullName evidence="7">UDP-3-O-acylglucosamine N-acyltransferase</fullName>
        <ecNumber evidence="7">2.3.1.191</ecNumber>
    </recommendedName>
</protein>
<dbReference type="Proteomes" id="UP000280296">
    <property type="component" value="Unassembled WGS sequence"/>
</dbReference>
<evidence type="ECO:0000256" key="5">
    <source>
        <dbReference type="ARBA" id="ARBA00023098"/>
    </source>
</evidence>
<feature type="compositionally biased region" description="Basic residues" evidence="8">
    <location>
        <begin position="25"/>
        <end position="41"/>
    </location>
</feature>
<dbReference type="InterPro" id="IPR007691">
    <property type="entry name" value="LpxD"/>
</dbReference>
<comment type="function">
    <text evidence="7">Catalyzes the N-acylation of UDP-3-O-acylglucosamine using 3-hydroxyacyl-ACP as the acyl donor. Is involved in the biosynthesis of lipid A, a phosphorylated glycolipid that anchors the lipopolysaccharide to the outer membrane of the cell.</text>
</comment>
<dbReference type="HAMAP" id="MF_00523">
    <property type="entry name" value="LpxD"/>
    <property type="match status" value="1"/>
</dbReference>
<evidence type="ECO:0000256" key="6">
    <source>
        <dbReference type="ARBA" id="ARBA00023315"/>
    </source>
</evidence>
<evidence type="ECO:0000256" key="7">
    <source>
        <dbReference type="HAMAP-Rule" id="MF_00523"/>
    </source>
</evidence>
<evidence type="ECO:0000256" key="4">
    <source>
        <dbReference type="ARBA" id="ARBA00022737"/>
    </source>
</evidence>
<feature type="compositionally biased region" description="Low complexity" evidence="8">
    <location>
        <begin position="15"/>
        <end position="24"/>
    </location>
</feature>
<dbReference type="EC" id="2.3.1.191" evidence="7"/>
<name>A0A432MPD6_9BACT</name>
<dbReference type="InterPro" id="IPR001451">
    <property type="entry name" value="Hexapep"/>
</dbReference>
<evidence type="ECO:0000256" key="3">
    <source>
        <dbReference type="ARBA" id="ARBA00022679"/>
    </source>
</evidence>
<dbReference type="PANTHER" id="PTHR43378">
    <property type="entry name" value="UDP-3-O-ACYLGLUCOSAMINE N-ACYLTRANSFERASE"/>
    <property type="match status" value="1"/>
</dbReference>
<dbReference type="Gene3D" id="2.160.10.10">
    <property type="entry name" value="Hexapeptide repeat proteins"/>
    <property type="match status" value="1"/>
</dbReference>
<feature type="compositionally biased region" description="Basic residues" evidence="8">
    <location>
        <begin position="99"/>
        <end position="110"/>
    </location>
</feature>
<evidence type="ECO:0000259" key="9">
    <source>
        <dbReference type="Pfam" id="PF04613"/>
    </source>
</evidence>
<accession>A0A432MPD6</accession>
<dbReference type="InterPro" id="IPR011004">
    <property type="entry name" value="Trimer_LpxA-like_sf"/>
</dbReference>
<dbReference type="EMBL" id="RYZH01000004">
    <property type="protein sequence ID" value="RUL89190.1"/>
    <property type="molecule type" value="Genomic_DNA"/>
</dbReference>
<dbReference type="Gene3D" id="3.40.1390.10">
    <property type="entry name" value="MurE/MurF, N-terminal domain"/>
    <property type="match status" value="1"/>
</dbReference>
<dbReference type="GO" id="GO:0009245">
    <property type="term" value="P:lipid A biosynthetic process"/>
    <property type="evidence" value="ECO:0007669"/>
    <property type="project" value="UniProtKB-UniRule"/>
</dbReference>
<comment type="catalytic activity">
    <reaction evidence="7">
        <text>a UDP-3-O-[(3R)-3-hydroxyacyl]-alpha-D-glucosamine + a (3R)-hydroxyacyl-[ACP] = a UDP-2-N,3-O-bis[(3R)-3-hydroxyacyl]-alpha-D-glucosamine + holo-[ACP] + H(+)</text>
        <dbReference type="Rhea" id="RHEA:53836"/>
        <dbReference type="Rhea" id="RHEA-COMP:9685"/>
        <dbReference type="Rhea" id="RHEA-COMP:9945"/>
        <dbReference type="ChEBI" id="CHEBI:15378"/>
        <dbReference type="ChEBI" id="CHEBI:64479"/>
        <dbReference type="ChEBI" id="CHEBI:78827"/>
        <dbReference type="ChEBI" id="CHEBI:137740"/>
        <dbReference type="ChEBI" id="CHEBI:137748"/>
        <dbReference type="EC" id="2.3.1.191"/>
    </reaction>
</comment>
<evidence type="ECO:0000256" key="2">
    <source>
        <dbReference type="ARBA" id="ARBA00022556"/>
    </source>
</evidence>
<keyword evidence="2 7" id="KW-0441">Lipid A biosynthesis</keyword>